<evidence type="ECO:0000313" key="3">
    <source>
        <dbReference type="Proteomes" id="UP001210339"/>
    </source>
</evidence>
<name>A0ABY7QT22_9FIRM</name>
<proteinExistence type="predicted"/>
<keyword evidence="3" id="KW-1185">Reference proteome</keyword>
<dbReference type="Proteomes" id="UP001210339">
    <property type="component" value="Chromosome"/>
</dbReference>
<dbReference type="PANTHER" id="PTHR36111:SF2">
    <property type="entry name" value="INNER MEMBRANE PROTEIN"/>
    <property type="match status" value="1"/>
</dbReference>
<gene>
    <name evidence="2" type="ORF">O6R05_08030</name>
</gene>
<feature type="transmembrane region" description="Helical" evidence="1">
    <location>
        <begin position="182"/>
        <end position="202"/>
    </location>
</feature>
<organism evidence="2 3">
    <name type="scientific">Peptoniphilus equinus</name>
    <dbReference type="NCBI Taxonomy" id="3016343"/>
    <lineage>
        <taxon>Bacteria</taxon>
        <taxon>Bacillati</taxon>
        <taxon>Bacillota</taxon>
        <taxon>Tissierellia</taxon>
        <taxon>Tissierellales</taxon>
        <taxon>Peptoniphilaceae</taxon>
        <taxon>Peptoniphilus</taxon>
    </lineage>
</organism>
<reference evidence="2 3" key="1">
    <citation type="submission" date="2023-01" db="EMBL/GenBank/DDBJ databases">
        <authorList>
            <person name="Lee S.H."/>
            <person name="Jung H.S."/>
            <person name="Yun J.U."/>
        </authorList>
    </citation>
    <scope>NUCLEOTIDE SEQUENCE [LARGE SCALE GENOMIC DNA]</scope>
    <source>
        <strain evidence="2 3">CBA3646</strain>
    </source>
</reference>
<keyword evidence="1" id="KW-0812">Transmembrane</keyword>
<protein>
    <submittedName>
        <fullName evidence="2">DUF554 domain-containing protein</fullName>
    </submittedName>
</protein>
<feature type="transmembrane region" description="Helical" evidence="1">
    <location>
        <begin position="37"/>
        <end position="68"/>
    </location>
</feature>
<keyword evidence="1" id="KW-0472">Membrane</keyword>
<dbReference type="EMBL" id="CP115667">
    <property type="protein sequence ID" value="WBW49940.1"/>
    <property type="molecule type" value="Genomic_DNA"/>
</dbReference>
<dbReference type="InterPro" id="IPR007563">
    <property type="entry name" value="DUF554"/>
</dbReference>
<feature type="transmembrane region" description="Helical" evidence="1">
    <location>
        <begin position="102"/>
        <end position="124"/>
    </location>
</feature>
<feature type="transmembrane region" description="Helical" evidence="1">
    <location>
        <begin position="6"/>
        <end position="25"/>
    </location>
</feature>
<dbReference type="Pfam" id="PF04474">
    <property type="entry name" value="DUF554"/>
    <property type="match status" value="1"/>
</dbReference>
<sequence length="232" mass="24331">MFGVIINSLGIILGSTLGLVIGQRFSKELQDQIMTILGLGVFVIGLQGALSGGSVTVMIVSCVVGLLIGHALQLETRLNQLAFGLTARVVKNGDSAKVAEGFITTSLMFCVGSMSIIGSLNAGLLHSYDVLYVKTALDSISAIIFASALGVGVVFSSVSLFIYQSFLVAISGFLEPIMTESMLTEIATVGGLLIMAIGCNMLKITTIKNANLIPAILIPVLYQLVKISFNPL</sequence>
<evidence type="ECO:0000256" key="1">
    <source>
        <dbReference type="SAM" id="Phobius"/>
    </source>
</evidence>
<dbReference type="PANTHER" id="PTHR36111">
    <property type="entry name" value="INNER MEMBRANE PROTEIN-RELATED"/>
    <property type="match status" value="1"/>
</dbReference>
<keyword evidence="1" id="KW-1133">Transmembrane helix</keyword>
<accession>A0ABY7QT22</accession>
<dbReference type="RefSeq" id="WP_271191471.1">
    <property type="nucleotide sequence ID" value="NZ_CP115667.1"/>
</dbReference>
<feature type="transmembrane region" description="Helical" evidence="1">
    <location>
        <begin position="136"/>
        <end position="162"/>
    </location>
</feature>
<evidence type="ECO:0000313" key="2">
    <source>
        <dbReference type="EMBL" id="WBW49940.1"/>
    </source>
</evidence>